<dbReference type="Proteomes" id="UP000887576">
    <property type="component" value="Unplaced"/>
</dbReference>
<proteinExistence type="predicted"/>
<sequence>MGNESSTHNLKTSQSISSDKRNFKKGNLIDKRSKSVLSEQNRTDSSESDNGIVNFSTLPGNGTQNGTTTNLYVKKKNSYGANATSSKKFHSERGVSTVEVGNQQLLSVPSIDQNYMNIRKGSYSDGMYTLATAAANLTTSRRRSRSLCAQQLKNDCQTMAQSQQSQNSSTLNNNNNSNSTRRSSNGVLPSLTRLRIQQCYKNAKKTIGHLILKRACSLRSEIKMFISFLTEEKVEELATNIYNFITDSVNNMEDPEKISEISHQFGGMYAQLCNYGFRPEFFSTIADASIAECVRLDGGAHKRCETLLAWSQLMAIMFSSVRDGYYAQIRAQRRTSLPQHRPMIQQTSIEIRNLSSENDA</sequence>
<accession>A0AC34QW22</accession>
<dbReference type="WBParaSite" id="JU765_v2.g19836.t1">
    <property type="protein sequence ID" value="JU765_v2.g19836.t1"/>
    <property type="gene ID" value="JU765_v2.g19836"/>
</dbReference>
<evidence type="ECO:0000313" key="2">
    <source>
        <dbReference type="WBParaSite" id="JU765_v2.g19836.t1"/>
    </source>
</evidence>
<evidence type="ECO:0000313" key="1">
    <source>
        <dbReference type="Proteomes" id="UP000887576"/>
    </source>
</evidence>
<reference evidence="2" key="1">
    <citation type="submission" date="2022-11" db="UniProtKB">
        <authorList>
            <consortium name="WormBaseParasite"/>
        </authorList>
    </citation>
    <scope>IDENTIFICATION</scope>
</reference>
<protein>
    <submittedName>
        <fullName evidence="2">Uncharacterized protein</fullName>
    </submittedName>
</protein>
<organism evidence="1 2">
    <name type="scientific">Panagrolaimus sp. JU765</name>
    <dbReference type="NCBI Taxonomy" id="591449"/>
    <lineage>
        <taxon>Eukaryota</taxon>
        <taxon>Metazoa</taxon>
        <taxon>Ecdysozoa</taxon>
        <taxon>Nematoda</taxon>
        <taxon>Chromadorea</taxon>
        <taxon>Rhabditida</taxon>
        <taxon>Tylenchina</taxon>
        <taxon>Panagrolaimomorpha</taxon>
        <taxon>Panagrolaimoidea</taxon>
        <taxon>Panagrolaimidae</taxon>
        <taxon>Panagrolaimus</taxon>
    </lineage>
</organism>
<name>A0AC34QW22_9BILA</name>